<sequence length="285" mass="30654">MSAENQATNRIAAAWLLTDMILVSAMTALVKLEGATYPAIQIVFIRSLIGLVSVLPLAWRFRKEVFGTRRAGRHAFRVACNAIALTSNFLSLTLLPLALVSAISFTRPFVVMIFAVILLGEKVRAVRWVGTAIGFLGVLVIVAPGSVSWNIGLLAAFSSVVFGSLASVQIRALKDENTAVLMVFYSVGLSVVTAIPAVLYWQPVALADWSILLAIGVLAQLGQYCYLRAYQMAPANFLAPLSYLTLVFATATGYLFFNEVPAGTTVLGVAIILLALHMTNLLSRS</sequence>
<keyword evidence="4 6" id="KW-1133">Transmembrane helix</keyword>
<feature type="transmembrane region" description="Helical" evidence="6">
    <location>
        <begin position="97"/>
        <end position="118"/>
    </location>
</feature>
<proteinExistence type="inferred from homology"/>
<keyword evidence="5 6" id="KW-0472">Membrane</keyword>
<comment type="subcellular location">
    <subcellularLocation>
        <location evidence="1">Membrane</location>
        <topology evidence="1">Multi-pass membrane protein</topology>
    </subcellularLocation>
</comment>
<evidence type="ECO:0000259" key="7">
    <source>
        <dbReference type="Pfam" id="PF00892"/>
    </source>
</evidence>
<feature type="transmembrane region" description="Helical" evidence="6">
    <location>
        <begin position="71"/>
        <end position="91"/>
    </location>
</feature>
<feature type="transmembrane region" description="Helical" evidence="6">
    <location>
        <begin position="263"/>
        <end position="282"/>
    </location>
</feature>
<evidence type="ECO:0000256" key="1">
    <source>
        <dbReference type="ARBA" id="ARBA00004141"/>
    </source>
</evidence>
<dbReference type="Pfam" id="PF00892">
    <property type="entry name" value="EamA"/>
    <property type="match status" value="2"/>
</dbReference>
<dbReference type="PANTHER" id="PTHR22911:SF6">
    <property type="entry name" value="SOLUTE CARRIER FAMILY 35 MEMBER G1"/>
    <property type="match status" value="1"/>
</dbReference>
<protein>
    <submittedName>
        <fullName evidence="8">DMT family transporter</fullName>
    </submittedName>
</protein>
<feature type="transmembrane region" description="Helical" evidence="6">
    <location>
        <begin position="238"/>
        <end position="257"/>
    </location>
</feature>
<evidence type="ECO:0000256" key="3">
    <source>
        <dbReference type="ARBA" id="ARBA00022692"/>
    </source>
</evidence>
<comment type="similarity">
    <text evidence="2">Belongs to the drug/metabolite transporter (DMT) superfamily. 10 TMS drug/metabolite exporter (DME) (TC 2.A.7.3) family.</text>
</comment>
<dbReference type="InterPro" id="IPR037185">
    <property type="entry name" value="EmrE-like"/>
</dbReference>
<feature type="transmembrane region" description="Helical" evidence="6">
    <location>
        <begin position="125"/>
        <end position="143"/>
    </location>
</feature>
<name>A0A9X2X8X4_9HYPH</name>
<comment type="caution">
    <text evidence="8">The sequence shown here is derived from an EMBL/GenBank/DDBJ whole genome shotgun (WGS) entry which is preliminary data.</text>
</comment>
<feature type="transmembrane region" description="Helical" evidence="6">
    <location>
        <begin position="12"/>
        <end position="32"/>
    </location>
</feature>
<keyword evidence="3 6" id="KW-0812">Transmembrane</keyword>
<feature type="transmembrane region" description="Helical" evidence="6">
    <location>
        <begin position="207"/>
        <end position="226"/>
    </location>
</feature>
<evidence type="ECO:0000256" key="4">
    <source>
        <dbReference type="ARBA" id="ARBA00022989"/>
    </source>
</evidence>
<accession>A0A9X2X8X4</accession>
<evidence type="ECO:0000256" key="2">
    <source>
        <dbReference type="ARBA" id="ARBA00009853"/>
    </source>
</evidence>
<evidence type="ECO:0000256" key="6">
    <source>
        <dbReference type="SAM" id="Phobius"/>
    </source>
</evidence>
<dbReference type="InterPro" id="IPR000620">
    <property type="entry name" value="EamA_dom"/>
</dbReference>
<dbReference type="PANTHER" id="PTHR22911">
    <property type="entry name" value="ACYL-MALONYL CONDENSING ENZYME-RELATED"/>
    <property type="match status" value="1"/>
</dbReference>
<feature type="transmembrane region" description="Helical" evidence="6">
    <location>
        <begin position="180"/>
        <end position="201"/>
    </location>
</feature>
<reference evidence="8" key="1">
    <citation type="submission" date="2022-08" db="EMBL/GenBank/DDBJ databases">
        <title>Chelativorans sichuanense sp. nov., a paraffin oil-degrading bacterium isolated from a mixture of oil-based drill cuttings and paddy soil.</title>
        <authorList>
            <person name="Yu J."/>
            <person name="Liu H."/>
            <person name="Chen Q."/>
        </authorList>
    </citation>
    <scope>NUCLEOTIDE SEQUENCE</scope>
    <source>
        <strain evidence="8">SCAU 2101</strain>
    </source>
</reference>
<feature type="domain" description="EamA" evidence="7">
    <location>
        <begin position="151"/>
        <end position="279"/>
    </location>
</feature>
<feature type="transmembrane region" description="Helical" evidence="6">
    <location>
        <begin position="38"/>
        <end position="59"/>
    </location>
</feature>
<feature type="domain" description="EamA" evidence="7">
    <location>
        <begin position="11"/>
        <end position="142"/>
    </location>
</feature>
<dbReference type="Proteomes" id="UP001149009">
    <property type="component" value="Unassembled WGS sequence"/>
</dbReference>
<dbReference type="AlphaFoldDB" id="A0A9X2X8X4"/>
<feature type="transmembrane region" description="Helical" evidence="6">
    <location>
        <begin position="149"/>
        <end position="168"/>
    </location>
</feature>
<dbReference type="GO" id="GO:0016020">
    <property type="term" value="C:membrane"/>
    <property type="evidence" value="ECO:0007669"/>
    <property type="project" value="UniProtKB-SubCell"/>
</dbReference>
<keyword evidence="9" id="KW-1185">Reference proteome</keyword>
<dbReference type="SUPFAM" id="SSF103481">
    <property type="entry name" value="Multidrug resistance efflux transporter EmrE"/>
    <property type="match status" value="2"/>
</dbReference>
<gene>
    <name evidence="8" type="ORF">NYR54_14610</name>
</gene>
<dbReference type="EMBL" id="JAODNV010000016">
    <property type="protein sequence ID" value="MCT8991512.1"/>
    <property type="molecule type" value="Genomic_DNA"/>
</dbReference>
<evidence type="ECO:0000313" key="8">
    <source>
        <dbReference type="EMBL" id="MCT8991512.1"/>
    </source>
</evidence>
<organism evidence="8 9">
    <name type="scientific">Chelativorans petroleitrophicus</name>
    <dbReference type="NCBI Taxonomy" id="2975484"/>
    <lineage>
        <taxon>Bacteria</taxon>
        <taxon>Pseudomonadati</taxon>
        <taxon>Pseudomonadota</taxon>
        <taxon>Alphaproteobacteria</taxon>
        <taxon>Hyphomicrobiales</taxon>
        <taxon>Phyllobacteriaceae</taxon>
        <taxon>Chelativorans</taxon>
    </lineage>
</organism>
<evidence type="ECO:0000313" key="9">
    <source>
        <dbReference type="Proteomes" id="UP001149009"/>
    </source>
</evidence>
<evidence type="ECO:0000256" key="5">
    <source>
        <dbReference type="ARBA" id="ARBA00023136"/>
    </source>
</evidence>